<accession>A0A167UYL8</accession>
<sequence>MAGLSEDEDTVAVQLGLLSQSIEIVSQLTDPSSGKYSTCIRDFKEWITKVERIRRSHSRSHISGLRLPAELAFTEKKRLHESQFNPKESFDPPFTEPLSQEWEMNVVSLRGELAQVAGDLESIGITLESNLQRILKGDGVASSMRTQPSALLQIINGHRNLVVSMIEELDEIRDVEADVMAAEKNWLRQEADRLISQRDDICEGQSHAPRMGIWQKDVNPV</sequence>
<organism evidence="1 2">
    <name type="scientific">Ascosphaera apis ARSEF 7405</name>
    <dbReference type="NCBI Taxonomy" id="392613"/>
    <lineage>
        <taxon>Eukaryota</taxon>
        <taxon>Fungi</taxon>
        <taxon>Dikarya</taxon>
        <taxon>Ascomycota</taxon>
        <taxon>Pezizomycotina</taxon>
        <taxon>Eurotiomycetes</taxon>
        <taxon>Eurotiomycetidae</taxon>
        <taxon>Onygenales</taxon>
        <taxon>Ascosphaeraceae</taxon>
        <taxon>Ascosphaera</taxon>
    </lineage>
</organism>
<protein>
    <submittedName>
        <fullName evidence="1">Uncharacterized protein</fullName>
    </submittedName>
</protein>
<gene>
    <name evidence="1" type="ORF">AAP_06254</name>
</gene>
<comment type="caution">
    <text evidence="1">The sequence shown here is derived from an EMBL/GenBank/DDBJ whole genome shotgun (WGS) entry which is preliminary data.</text>
</comment>
<dbReference type="Proteomes" id="UP000242877">
    <property type="component" value="Unassembled WGS sequence"/>
</dbReference>
<dbReference type="VEuPathDB" id="FungiDB:AAP_06254"/>
<reference evidence="1 2" key="1">
    <citation type="journal article" date="2016" name="Genome Biol. Evol.">
        <title>Divergent and convergent evolution of fungal pathogenicity.</title>
        <authorList>
            <person name="Shang Y."/>
            <person name="Xiao G."/>
            <person name="Zheng P."/>
            <person name="Cen K."/>
            <person name="Zhan S."/>
            <person name="Wang C."/>
        </authorList>
    </citation>
    <scope>NUCLEOTIDE SEQUENCE [LARGE SCALE GENOMIC DNA]</scope>
    <source>
        <strain evidence="1 2">ARSEF 7405</strain>
    </source>
</reference>
<keyword evidence="2" id="KW-1185">Reference proteome</keyword>
<proteinExistence type="predicted"/>
<name>A0A167UYL8_9EURO</name>
<dbReference type="EMBL" id="AZGZ01000048">
    <property type="protein sequence ID" value="KZZ86784.1"/>
    <property type="molecule type" value="Genomic_DNA"/>
</dbReference>
<dbReference type="AlphaFoldDB" id="A0A167UYL8"/>
<evidence type="ECO:0000313" key="1">
    <source>
        <dbReference type="EMBL" id="KZZ86784.1"/>
    </source>
</evidence>
<evidence type="ECO:0000313" key="2">
    <source>
        <dbReference type="Proteomes" id="UP000242877"/>
    </source>
</evidence>
<dbReference type="OrthoDB" id="432544at2759"/>